<dbReference type="Gene3D" id="3.30.450.40">
    <property type="match status" value="1"/>
</dbReference>
<dbReference type="RefSeq" id="WP_369777410.1">
    <property type="nucleotide sequence ID" value="NZ_CP165727.1"/>
</dbReference>
<protein>
    <recommendedName>
        <fullName evidence="3">GAF domain-containing protein</fullName>
    </recommendedName>
</protein>
<evidence type="ECO:0000313" key="2">
    <source>
        <dbReference type="EMBL" id="XDV63108.1"/>
    </source>
</evidence>
<evidence type="ECO:0000256" key="1">
    <source>
        <dbReference type="SAM" id="Phobius"/>
    </source>
</evidence>
<feature type="transmembrane region" description="Helical" evidence="1">
    <location>
        <begin position="12"/>
        <end position="31"/>
    </location>
</feature>
<proteinExistence type="predicted"/>
<feature type="transmembrane region" description="Helical" evidence="1">
    <location>
        <begin position="43"/>
        <end position="60"/>
    </location>
</feature>
<keyword evidence="1" id="KW-1133">Transmembrane helix</keyword>
<accession>A0AB39XZA9</accession>
<keyword evidence="1" id="KW-0472">Membrane</keyword>
<dbReference type="EMBL" id="CP165727">
    <property type="protein sequence ID" value="XDV63108.1"/>
    <property type="molecule type" value="Genomic_DNA"/>
</dbReference>
<organism evidence="2">
    <name type="scientific">Streptomyces sp. R33</name>
    <dbReference type="NCBI Taxonomy" id="3238629"/>
    <lineage>
        <taxon>Bacteria</taxon>
        <taxon>Bacillati</taxon>
        <taxon>Actinomycetota</taxon>
        <taxon>Actinomycetes</taxon>
        <taxon>Kitasatosporales</taxon>
        <taxon>Streptomycetaceae</taxon>
        <taxon>Streptomyces</taxon>
    </lineage>
</organism>
<name>A0AB39XZA9_9ACTN</name>
<keyword evidence="1" id="KW-0812">Transmembrane</keyword>
<gene>
    <name evidence="2" type="ORF">AB5J51_09280</name>
</gene>
<dbReference type="SUPFAM" id="SSF55781">
    <property type="entry name" value="GAF domain-like"/>
    <property type="match status" value="1"/>
</dbReference>
<sequence length="273" mass="29337">MKQWLADRGVHYLFLLFSAVLGVAVAVVSVWADGAQGADKRQWALIAGVSAFGVVLITHFEKRLVERGKKRAEDRAIRAEAGMAQLYTTTLRPLSEKIKALAESYADAAPLPSSLPSQTVSDLDDLRKDVLDEVLAGAVDLTAPPLGPSFLPRARCSFYLYDAATGGFTLEASYPGYRPPRNVIDPVGAAHMKNEILGGGGKTFRIDGDQVTRSYLIPAGTGYEAVIAVPVIHGTREIGVLSVDAPRFADFIDPHVTLMEALARILAASYALK</sequence>
<dbReference type="InterPro" id="IPR029016">
    <property type="entry name" value="GAF-like_dom_sf"/>
</dbReference>
<reference evidence="2" key="1">
    <citation type="submission" date="2024-08" db="EMBL/GenBank/DDBJ databases">
        <authorList>
            <person name="Yu S.T."/>
        </authorList>
    </citation>
    <scope>NUCLEOTIDE SEQUENCE</scope>
    <source>
        <strain evidence="2">R33</strain>
    </source>
</reference>
<dbReference type="AlphaFoldDB" id="A0AB39XZA9"/>
<evidence type="ECO:0008006" key="3">
    <source>
        <dbReference type="Google" id="ProtNLM"/>
    </source>
</evidence>